<evidence type="ECO:0000256" key="17">
    <source>
        <dbReference type="ARBA" id="ARBA00049551"/>
    </source>
</evidence>
<dbReference type="GO" id="GO:0005743">
    <property type="term" value="C:mitochondrial inner membrane"/>
    <property type="evidence" value="ECO:0007669"/>
    <property type="project" value="UniProtKB-SubCell"/>
</dbReference>
<organism evidence="20">
    <name type="scientific">Bathymodiolus japonicus</name>
    <dbReference type="NCBI Taxonomy" id="220391"/>
    <lineage>
        <taxon>Eukaryota</taxon>
        <taxon>Metazoa</taxon>
        <taxon>Spiralia</taxon>
        <taxon>Lophotrochozoa</taxon>
        <taxon>Mollusca</taxon>
        <taxon>Bivalvia</taxon>
        <taxon>Autobranchia</taxon>
        <taxon>Pteriomorphia</taxon>
        <taxon>Mytilida</taxon>
        <taxon>Mytiloidea</taxon>
        <taxon>Mytilidae</taxon>
        <taxon>Bathymodiolinae</taxon>
        <taxon>Bathymodiolus</taxon>
    </lineage>
</organism>
<evidence type="ECO:0000313" key="20">
    <source>
        <dbReference type="EMBL" id="BAV25042.1"/>
    </source>
</evidence>
<evidence type="ECO:0000256" key="8">
    <source>
        <dbReference type="ARBA" id="ARBA00022792"/>
    </source>
</evidence>
<dbReference type="PANTHER" id="PTHR46552">
    <property type="entry name" value="NADH-UBIQUINONE OXIDOREDUCTASE CHAIN 2"/>
    <property type="match status" value="1"/>
</dbReference>
<feature type="transmembrane region" description="Helical" evidence="18">
    <location>
        <begin position="189"/>
        <end position="207"/>
    </location>
</feature>
<evidence type="ECO:0000256" key="11">
    <source>
        <dbReference type="ARBA" id="ARBA00022989"/>
    </source>
</evidence>
<dbReference type="InterPro" id="IPR050175">
    <property type="entry name" value="Complex_I_Subunit_2"/>
</dbReference>
<keyword evidence="6" id="KW-0679">Respiratory chain</keyword>
<accession>A0A1B4WRB7</accession>
<keyword evidence="11 18" id="KW-1133">Transmembrane helix</keyword>
<proteinExistence type="inferred from homology"/>
<keyword evidence="8" id="KW-0999">Mitochondrion inner membrane</keyword>
<sequence>MVLSGFTLTFGLIIMVSTDSHMTAWVGMEVNMLGFMCLLGIKSVLNMRVLINYFVFQSLGSTMYLFGSSVILHCESFNIALLGYFLIHLGLLCKAGLFPFWVWVPSVVNSSGWLVSYLLLGIQKVGPLLLLGVWSPCSEFLYLVIFAMSVLGGLGGSIQNSYRDVLVYSSFVHGAWMLVCLIESQNLFFFYIGAYLVQLGLVVYYLWCSNANSMKSGKWSLMVASSLMSLSGLPPLAGFVVKMVVVFCVGDKLILLFTLAGSIMAMFYYLKAANSSIVKNHGLCLLDDEGVLWCFLSFTFGLYAWIYLLGCLFL</sequence>
<reference evidence="20" key="1">
    <citation type="journal article" date="2017" name="Mar. Genomics">
        <title>Updated mitochondrial phylogeny of Pteriomorph and Heterodont Bivalvia, including deep-sea chemosymbiotic Bathymodiolus mussels, vesicomyid clams and the thyasirid clam Conchocele cf. bisecta.</title>
        <authorList>
            <person name="Ozawa G."/>
            <person name="Shimamura S."/>
            <person name="Takaki Y."/>
            <person name="Yokobori S."/>
            <person name="Ohara Y."/>
            <person name="Takishita K."/>
            <person name="Maruyama T."/>
            <person name="Fujikura K."/>
            <person name="Yoshida T."/>
        </authorList>
    </citation>
    <scope>NUCLEOTIDE SEQUENCE</scope>
</reference>
<feature type="domain" description="NADH:quinone oxidoreductase/Mrp antiporter transmembrane" evidence="19">
    <location>
        <begin position="21"/>
        <end position="266"/>
    </location>
</feature>
<evidence type="ECO:0000256" key="2">
    <source>
        <dbReference type="ARBA" id="ARBA00007012"/>
    </source>
</evidence>
<evidence type="ECO:0000256" key="12">
    <source>
        <dbReference type="ARBA" id="ARBA00023027"/>
    </source>
</evidence>
<evidence type="ECO:0000256" key="1">
    <source>
        <dbReference type="ARBA" id="ARBA00004448"/>
    </source>
</evidence>
<keyword evidence="14 20" id="KW-0496">Mitochondrion</keyword>
<evidence type="ECO:0000256" key="3">
    <source>
        <dbReference type="ARBA" id="ARBA00012944"/>
    </source>
</evidence>
<evidence type="ECO:0000256" key="9">
    <source>
        <dbReference type="ARBA" id="ARBA00022967"/>
    </source>
</evidence>
<comment type="similarity">
    <text evidence="2">Belongs to the complex I subunit 2 family.</text>
</comment>
<feature type="transmembrane region" description="Helical" evidence="18">
    <location>
        <begin position="165"/>
        <end position="182"/>
    </location>
</feature>
<comment type="catalytic activity">
    <reaction evidence="17">
        <text>a ubiquinone + NADH + 5 H(+)(in) = a ubiquinol + NAD(+) + 4 H(+)(out)</text>
        <dbReference type="Rhea" id="RHEA:29091"/>
        <dbReference type="Rhea" id="RHEA-COMP:9565"/>
        <dbReference type="Rhea" id="RHEA-COMP:9566"/>
        <dbReference type="ChEBI" id="CHEBI:15378"/>
        <dbReference type="ChEBI" id="CHEBI:16389"/>
        <dbReference type="ChEBI" id="CHEBI:17976"/>
        <dbReference type="ChEBI" id="CHEBI:57540"/>
        <dbReference type="ChEBI" id="CHEBI:57945"/>
        <dbReference type="EC" id="7.1.1.2"/>
    </reaction>
</comment>
<keyword evidence="5" id="KW-0813">Transport</keyword>
<feature type="transmembrane region" description="Helical" evidence="18">
    <location>
        <begin position="32"/>
        <end position="56"/>
    </location>
</feature>
<evidence type="ECO:0000256" key="4">
    <source>
        <dbReference type="ARBA" id="ARBA00021008"/>
    </source>
</evidence>
<keyword evidence="10" id="KW-0249">Electron transport</keyword>
<dbReference type="GO" id="GO:0006120">
    <property type="term" value="P:mitochondrial electron transport, NADH to ubiquinone"/>
    <property type="evidence" value="ECO:0007669"/>
    <property type="project" value="TreeGrafter"/>
</dbReference>
<evidence type="ECO:0000256" key="5">
    <source>
        <dbReference type="ARBA" id="ARBA00022448"/>
    </source>
</evidence>
<protein>
    <recommendedName>
        <fullName evidence="4">NADH-ubiquinone oxidoreductase chain 2</fullName>
        <ecNumber evidence="3">7.1.1.2</ecNumber>
    </recommendedName>
    <alternativeName>
        <fullName evidence="16">NADH dehydrogenase subunit 2</fullName>
    </alternativeName>
</protein>
<dbReference type="PANTHER" id="PTHR46552:SF1">
    <property type="entry name" value="NADH-UBIQUINONE OXIDOREDUCTASE CHAIN 2"/>
    <property type="match status" value="1"/>
</dbReference>
<evidence type="ECO:0000256" key="14">
    <source>
        <dbReference type="ARBA" id="ARBA00023128"/>
    </source>
</evidence>
<geneLocation type="mitochondrion" evidence="20"/>
<evidence type="ECO:0000256" key="16">
    <source>
        <dbReference type="ARBA" id="ARBA00031028"/>
    </source>
</evidence>
<feature type="transmembrane region" description="Helical" evidence="18">
    <location>
        <begin position="219"/>
        <end position="241"/>
    </location>
</feature>
<keyword evidence="15 18" id="KW-0472">Membrane</keyword>
<feature type="transmembrane region" description="Helical" evidence="18">
    <location>
        <begin position="253"/>
        <end position="270"/>
    </location>
</feature>
<feature type="transmembrane region" description="Helical" evidence="18">
    <location>
        <begin position="290"/>
        <end position="313"/>
    </location>
</feature>
<dbReference type="AlphaFoldDB" id="A0A1B4WRB7"/>
<comment type="subcellular location">
    <subcellularLocation>
        <location evidence="1">Mitochondrion inner membrane</location>
        <topology evidence="1">Multi-pass membrane protein</topology>
    </subcellularLocation>
</comment>
<keyword evidence="13" id="KW-0830">Ubiquinone</keyword>
<evidence type="ECO:0000256" key="7">
    <source>
        <dbReference type="ARBA" id="ARBA00022692"/>
    </source>
</evidence>
<dbReference type="InterPro" id="IPR001750">
    <property type="entry name" value="ND/Mrp_TM"/>
</dbReference>
<dbReference type="EMBL" id="AP014560">
    <property type="protein sequence ID" value="BAV25042.1"/>
    <property type="molecule type" value="Genomic_DNA"/>
</dbReference>
<evidence type="ECO:0000256" key="10">
    <source>
        <dbReference type="ARBA" id="ARBA00022982"/>
    </source>
</evidence>
<dbReference type="Pfam" id="PF00361">
    <property type="entry name" value="Proton_antipo_M"/>
    <property type="match status" value="1"/>
</dbReference>
<keyword evidence="12" id="KW-0520">NAD</keyword>
<evidence type="ECO:0000259" key="19">
    <source>
        <dbReference type="Pfam" id="PF00361"/>
    </source>
</evidence>
<evidence type="ECO:0000256" key="6">
    <source>
        <dbReference type="ARBA" id="ARBA00022660"/>
    </source>
</evidence>
<dbReference type="EC" id="7.1.1.2" evidence="3"/>
<keyword evidence="7 18" id="KW-0812">Transmembrane</keyword>
<keyword evidence="9" id="KW-1278">Translocase</keyword>
<evidence type="ECO:0000256" key="15">
    <source>
        <dbReference type="ARBA" id="ARBA00023136"/>
    </source>
</evidence>
<gene>
    <name evidence="20" type="primary">ND2</name>
</gene>
<dbReference type="GO" id="GO:0008137">
    <property type="term" value="F:NADH dehydrogenase (ubiquinone) activity"/>
    <property type="evidence" value="ECO:0007669"/>
    <property type="project" value="UniProtKB-EC"/>
</dbReference>
<evidence type="ECO:0000256" key="13">
    <source>
        <dbReference type="ARBA" id="ARBA00023075"/>
    </source>
</evidence>
<name>A0A1B4WRB7_9BIVA</name>
<evidence type="ECO:0000256" key="18">
    <source>
        <dbReference type="SAM" id="Phobius"/>
    </source>
</evidence>